<proteinExistence type="predicted"/>
<dbReference type="SUPFAM" id="SSF52540">
    <property type="entry name" value="P-loop containing nucleoside triphosphate hydrolases"/>
    <property type="match status" value="1"/>
</dbReference>
<keyword evidence="1" id="KW-0547">Nucleotide-binding</keyword>
<dbReference type="InterPro" id="IPR041664">
    <property type="entry name" value="AAA_16"/>
</dbReference>
<dbReference type="InterPro" id="IPR027417">
    <property type="entry name" value="P-loop_NTPase"/>
</dbReference>
<evidence type="ECO:0000256" key="1">
    <source>
        <dbReference type="ARBA" id="ARBA00022741"/>
    </source>
</evidence>
<dbReference type="Pfam" id="PF13191">
    <property type="entry name" value="AAA_16"/>
    <property type="match status" value="1"/>
</dbReference>
<feature type="domain" description="Orc1-like AAA ATPase" evidence="3">
    <location>
        <begin position="21"/>
        <end position="200"/>
    </location>
</feature>
<organism evidence="4 5">
    <name type="scientific">Streptomyces coffeae</name>
    <dbReference type="NCBI Taxonomy" id="621382"/>
    <lineage>
        <taxon>Bacteria</taxon>
        <taxon>Bacillati</taxon>
        <taxon>Actinomycetota</taxon>
        <taxon>Actinomycetes</taxon>
        <taxon>Kitasatosporales</taxon>
        <taxon>Streptomycetaceae</taxon>
        <taxon>Streptomyces</taxon>
    </lineage>
</organism>
<dbReference type="PANTHER" id="PTHR16305">
    <property type="entry name" value="TESTICULAR SOLUBLE ADENYLYL CYCLASE"/>
    <property type="match status" value="1"/>
</dbReference>
<dbReference type="PANTHER" id="PTHR16305:SF35">
    <property type="entry name" value="TRANSCRIPTIONAL ACTIVATOR DOMAIN"/>
    <property type="match status" value="1"/>
</dbReference>
<keyword evidence="2" id="KW-0067">ATP-binding</keyword>
<evidence type="ECO:0000256" key="2">
    <source>
        <dbReference type="ARBA" id="ARBA00022840"/>
    </source>
</evidence>
<protein>
    <submittedName>
        <fullName evidence="4">AAA family ATPase</fullName>
    </submittedName>
</protein>
<name>A0ABS1NN30_9ACTN</name>
<evidence type="ECO:0000313" key="5">
    <source>
        <dbReference type="Proteomes" id="UP000634229"/>
    </source>
</evidence>
<evidence type="ECO:0000259" key="3">
    <source>
        <dbReference type="Pfam" id="PF13191"/>
    </source>
</evidence>
<gene>
    <name evidence="4" type="ORF">JK363_33525</name>
</gene>
<comment type="caution">
    <text evidence="4">The sequence shown here is derived from an EMBL/GenBank/DDBJ whole genome shotgun (WGS) entry which is preliminary data.</text>
</comment>
<dbReference type="EMBL" id="JAERRF010000029">
    <property type="protein sequence ID" value="MBL1101496.1"/>
    <property type="molecule type" value="Genomic_DNA"/>
</dbReference>
<sequence length="925" mass="99445">MADTAKAPYRRGRLRWPLLEREAELAAADKALEELCAPTGETSRMRCGGLLAYAGAAGLGKTALLSTVRRRAAARGCTVLCASGSEQEQHLPFHVVRQLLQPVLSTFDGEPLENVLGGWYGIVGRALGLTADQPTQSTQDSWSPDPHGVRDGLDWAVTHVVVRRAPVLLALDDAHWADRESLDWLTAFAPRVAQLPILIVVTYRPEELTYERAAVSRLAERHGSRPHSLTPLTSDAVSLLVRDRLGADADDAFCRACWAITGGSPFETVELAAAVSDQGLEPRRENVPRMRDLISAVQSNGLIARMERLGAPTVRLAWAVAVLGTEASLALAAHVAGLSTQESRDAADRMRIARILAGDARDLAETGGSGMPTVHALQFLHPLIASAVYRAIPAAARAAMHRQAATALLDAGSGATTAARHLLETHPGGDPWVVRQLRTASRDHLRTGAPNAARRCLARALREPPATEDRAALLFELGCSALFNDPTATVNHLTRALDEPAIDPALREAVTCRLAQALAHTNRLPEAAQLVASAARRANSADSRLRMQAEHLLWGGLHADSKNAHLRSRRLARLAERLTGRSRAEQQILGLRAADAVMRSESAATALHYADKALSPGLTWAHEDFGFEVPTIVALLYMNCDQPDRSAELFAQGMAEFERRGWRGTHLSLVHTLLGYVRFRCGRLHEAEALARTGLRLATRVTKGGPAERYAVGILTQILLARGQIEGAQALTEAHTDGGPPPPEASVLPDLQTAIGQLLLARGRARQAAALLSDAGRDLESRGMHNPSWCRWQLDLAQAQASHHPSQARAQAHQALARARAFGTPSAIGQALHTAAQITEGPQALDLLSDAIAHLERSPAAYDLACALTDHGTMLRRSGHLTRAATQLSRGMEVAAKCGADGLTDRARAELSEADKHSRGSRRTP</sequence>
<accession>A0ABS1NN30</accession>
<evidence type="ECO:0000313" key="4">
    <source>
        <dbReference type="EMBL" id="MBL1101496.1"/>
    </source>
</evidence>
<reference evidence="4 5" key="1">
    <citation type="submission" date="2021-01" db="EMBL/GenBank/DDBJ databases">
        <title>WGS of actinomycetes isolated from Thailand.</title>
        <authorList>
            <person name="Thawai C."/>
        </authorList>
    </citation>
    <scope>NUCLEOTIDE SEQUENCE [LARGE SCALE GENOMIC DNA]</scope>
    <source>
        <strain evidence="4 5">CA1R205</strain>
    </source>
</reference>
<keyword evidence="5" id="KW-1185">Reference proteome</keyword>
<dbReference type="Proteomes" id="UP000634229">
    <property type="component" value="Unassembled WGS sequence"/>
</dbReference>